<gene>
    <name evidence="3" type="ORF">Aam_189_003</name>
</gene>
<name>A0A0D6PLW9_9PROT</name>
<evidence type="ECO:0000313" key="3">
    <source>
        <dbReference type="EMBL" id="GAN82233.1"/>
    </source>
</evidence>
<dbReference type="PROSITE" id="PS50002">
    <property type="entry name" value="SH3"/>
    <property type="match status" value="1"/>
</dbReference>
<dbReference type="Proteomes" id="UP000032668">
    <property type="component" value="Unassembled WGS sequence"/>
</dbReference>
<dbReference type="SUPFAM" id="SSF50044">
    <property type="entry name" value="SH3-domain"/>
    <property type="match status" value="2"/>
</dbReference>
<reference evidence="3 4" key="1">
    <citation type="submission" date="2012-11" db="EMBL/GenBank/DDBJ databases">
        <title>Whole genome sequence of Acidocella aminolytica 101 = DSM 11237.</title>
        <authorList>
            <person name="Azuma Y."/>
            <person name="Higashiura N."/>
            <person name="Hirakawa H."/>
            <person name="Matsushita K."/>
        </authorList>
    </citation>
    <scope>NUCLEOTIDE SEQUENCE [LARGE SCALE GENOMIC DNA]</scope>
    <source>
        <strain evidence="4">101 / DSM 11237</strain>
    </source>
</reference>
<evidence type="ECO:0000256" key="1">
    <source>
        <dbReference type="ARBA" id="ARBA00022443"/>
    </source>
</evidence>
<accession>A0A0D6PLW9</accession>
<dbReference type="Pfam" id="PF07653">
    <property type="entry name" value="SH3_2"/>
    <property type="match status" value="1"/>
</dbReference>
<protein>
    <recommendedName>
        <fullName evidence="2">SH3 domain-containing protein</fullName>
    </recommendedName>
</protein>
<dbReference type="EMBL" id="BANC01000186">
    <property type="protein sequence ID" value="GAN82233.1"/>
    <property type="molecule type" value="Genomic_DNA"/>
</dbReference>
<dbReference type="InterPro" id="IPR036028">
    <property type="entry name" value="SH3-like_dom_sf"/>
</dbReference>
<evidence type="ECO:0000259" key="2">
    <source>
        <dbReference type="PROSITE" id="PS50002"/>
    </source>
</evidence>
<dbReference type="Gene3D" id="2.30.30.40">
    <property type="entry name" value="SH3 Domains"/>
    <property type="match status" value="1"/>
</dbReference>
<feature type="domain" description="SH3" evidence="2">
    <location>
        <begin position="1"/>
        <end position="62"/>
    </location>
</feature>
<comment type="caution">
    <text evidence="3">The sequence shown here is derived from an EMBL/GenBank/DDBJ whole genome shotgun (WGS) entry which is preliminary data.</text>
</comment>
<dbReference type="InterPro" id="IPR001452">
    <property type="entry name" value="SH3_domain"/>
</dbReference>
<dbReference type="InterPro" id="IPR014593">
    <property type="entry name" value="UCP034961_SH3_2"/>
</dbReference>
<dbReference type="PIRSF" id="PIRSF034961">
    <property type="entry name" value="UCP034961_SH3_2"/>
    <property type="match status" value="1"/>
</dbReference>
<evidence type="ECO:0000313" key="4">
    <source>
        <dbReference type="Proteomes" id="UP000032668"/>
    </source>
</evidence>
<sequence>MVNCQVVADHDRSYEAPIFGTVGDVVKIVRREDDEPGWMWCEHSASGLAGWVPEAFLEREDEHSAATLRRNYSAMELTVVVGQSLMMFETVAGWTWCASAEGDAGWVPNHKLATS</sequence>
<keyword evidence="1" id="KW-0728">SH3 domain</keyword>
<proteinExistence type="predicted"/>
<dbReference type="AlphaFoldDB" id="A0A0D6PLW9"/>
<organism evidence="3 4">
    <name type="scientific">Acidocella aminolytica 101 = DSM 11237</name>
    <dbReference type="NCBI Taxonomy" id="1120923"/>
    <lineage>
        <taxon>Bacteria</taxon>
        <taxon>Pseudomonadati</taxon>
        <taxon>Pseudomonadota</taxon>
        <taxon>Alphaproteobacteria</taxon>
        <taxon>Acetobacterales</taxon>
        <taxon>Acidocellaceae</taxon>
        <taxon>Acidocella</taxon>
    </lineage>
</organism>
<keyword evidence="4" id="KW-1185">Reference proteome</keyword>